<protein>
    <submittedName>
        <fullName evidence="2">Uncharacterized protein</fullName>
    </submittedName>
</protein>
<evidence type="ECO:0000313" key="3">
    <source>
        <dbReference type="Proteomes" id="UP001370348"/>
    </source>
</evidence>
<feature type="compositionally biased region" description="Basic residues" evidence="1">
    <location>
        <begin position="138"/>
        <end position="149"/>
    </location>
</feature>
<name>A0ABZ2MB20_9BACT</name>
<evidence type="ECO:0000313" key="2">
    <source>
        <dbReference type="EMBL" id="WXB19712.1"/>
    </source>
</evidence>
<gene>
    <name evidence="2" type="ORF">LZC94_21110</name>
</gene>
<feature type="compositionally biased region" description="Basic and acidic residues" evidence="1">
    <location>
        <begin position="150"/>
        <end position="159"/>
    </location>
</feature>
<keyword evidence="3" id="KW-1185">Reference proteome</keyword>
<feature type="region of interest" description="Disordered" evidence="1">
    <location>
        <begin position="128"/>
        <end position="188"/>
    </location>
</feature>
<reference evidence="2 3" key="1">
    <citation type="submission" date="2021-12" db="EMBL/GenBank/DDBJ databases">
        <title>Discovery of the Pendulisporaceae a myxobacterial family with distinct sporulation behavior and unique specialized metabolism.</title>
        <authorList>
            <person name="Garcia R."/>
            <person name="Popoff A."/>
            <person name="Bader C.D."/>
            <person name="Loehr J."/>
            <person name="Walesch S."/>
            <person name="Walt C."/>
            <person name="Boldt J."/>
            <person name="Bunk B."/>
            <person name="Haeckl F.J.F.P.J."/>
            <person name="Gunesch A.P."/>
            <person name="Birkelbach J."/>
            <person name="Nuebel U."/>
            <person name="Pietschmann T."/>
            <person name="Bach T."/>
            <person name="Mueller R."/>
        </authorList>
    </citation>
    <scope>NUCLEOTIDE SEQUENCE [LARGE SCALE GENOMIC DNA]</scope>
    <source>
        <strain evidence="2 3">MSr11954</strain>
    </source>
</reference>
<evidence type="ECO:0000256" key="1">
    <source>
        <dbReference type="SAM" id="MobiDB-lite"/>
    </source>
</evidence>
<organism evidence="2 3">
    <name type="scientific">Pendulispora albinea</name>
    <dbReference type="NCBI Taxonomy" id="2741071"/>
    <lineage>
        <taxon>Bacteria</taxon>
        <taxon>Pseudomonadati</taxon>
        <taxon>Myxococcota</taxon>
        <taxon>Myxococcia</taxon>
        <taxon>Myxococcales</taxon>
        <taxon>Sorangiineae</taxon>
        <taxon>Pendulisporaceae</taxon>
        <taxon>Pendulispora</taxon>
    </lineage>
</organism>
<dbReference type="EMBL" id="CP089984">
    <property type="protein sequence ID" value="WXB19712.1"/>
    <property type="molecule type" value="Genomic_DNA"/>
</dbReference>
<sequence>MLNSIPWRLGRDVGASVVEPCAQLVENGPCVLVSSCAPLLGGVAGESGRALDREDARDKAKSVERESIARARGFDEAFPSVAPAARPLAARALEERRDAGAVALHGAREVVTEESFYTLRVAARRIKERDPSRVGPTPHRRRTNALGRRRIQDGDRRGVGAEQAGGPRLLLDHPSDGREEIDGSGDAATERLRRNVDACASEARALSLDRHVLDVFVGEGFDEQRVTELSSLDDLRGATRKQSCRHWGMRPSRLFAARR</sequence>
<accession>A0ABZ2MB20</accession>
<dbReference type="Proteomes" id="UP001370348">
    <property type="component" value="Chromosome"/>
</dbReference>
<proteinExistence type="predicted"/>
<feature type="compositionally biased region" description="Basic and acidic residues" evidence="1">
    <location>
        <begin position="170"/>
        <end position="181"/>
    </location>
</feature>